<gene>
    <name evidence="10" type="ORF">H7U12_07780</name>
</gene>
<dbReference type="SUPFAM" id="SSF55874">
    <property type="entry name" value="ATPase domain of HSP90 chaperone/DNA topoisomerase II/histidine kinase"/>
    <property type="match status" value="2"/>
</dbReference>
<proteinExistence type="predicted"/>
<dbReference type="PROSITE" id="PS50109">
    <property type="entry name" value="HIS_KIN"/>
    <property type="match status" value="1"/>
</dbReference>
<evidence type="ECO:0000313" key="11">
    <source>
        <dbReference type="Proteomes" id="UP000659698"/>
    </source>
</evidence>
<keyword evidence="5" id="KW-0547">Nucleotide-binding</keyword>
<dbReference type="PANTHER" id="PTHR43065">
    <property type="entry name" value="SENSOR HISTIDINE KINASE"/>
    <property type="match status" value="1"/>
</dbReference>
<comment type="catalytic activity">
    <reaction evidence="1">
        <text>ATP + protein L-histidine = ADP + protein N-phospho-L-histidine.</text>
        <dbReference type="EC" id="2.7.13.3"/>
    </reaction>
</comment>
<dbReference type="EC" id="2.7.13.3" evidence="2"/>
<dbReference type="Pfam" id="PF02518">
    <property type="entry name" value="HATPase_c"/>
    <property type="match status" value="1"/>
</dbReference>
<dbReference type="Pfam" id="PF13589">
    <property type="entry name" value="HATPase_c_3"/>
    <property type="match status" value="1"/>
</dbReference>
<dbReference type="EMBL" id="JACOAF010000020">
    <property type="protein sequence ID" value="MBC3539580.1"/>
    <property type="molecule type" value="Genomic_DNA"/>
</dbReference>
<evidence type="ECO:0000256" key="7">
    <source>
        <dbReference type="ARBA" id="ARBA00022840"/>
    </source>
</evidence>
<dbReference type="PANTHER" id="PTHR43065:SF10">
    <property type="entry name" value="PEROXIDE STRESS-ACTIVATED HISTIDINE KINASE MAK3"/>
    <property type="match status" value="1"/>
</dbReference>
<evidence type="ECO:0000313" key="10">
    <source>
        <dbReference type="EMBL" id="MBC3539580.1"/>
    </source>
</evidence>
<evidence type="ECO:0000256" key="1">
    <source>
        <dbReference type="ARBA" id="ARBA00000085"/>
    </source>
</evidence>
<keyword evidence="4" id="KW-0808">Transferase</keyword>
<dbReference type="RefSeq" id="WP_186635512.1">
    <property type="nucleotide sequence ID" value="NZ_JACOAF010000020.1"/>
</dbReference>
<dbReference type="PRINTS" id="PR00344">
    <property type="entry name" value="BCTRLSENSOR"/>
</dbReference>
<keyword evidence="11" id="KW-1185">Reference proteome</keyword>
<evidence type="ECO:0000256" key="8">
    <source>
        <dbReference type="ARBA" id="ARBA00023012"/>
    </source>
</evidence>
<dbReference type="InterPro" id="IPR036890">
    <property type="entry name" value="HATPase_C_sf"/>
</dbReference>
<evidence type="ECO:0000256" key="3">
    <source>
        <dbReference type="ARBA" id="ARBA00022553"/>
    </source>
</evidence>
<organism evidence="10 11">
    <name type="scientific">Rufibacter sediminis</name>
    <dbReference type="NCBI Taxonomy" id="2762756"/>
    <lineage>
        <taxon>Bacteria</taxon>
        <taxon>Pseudomonadati</taxon>
        <taxon>Bacteroidota</taxon>
        <taxon>Cytophagia</taxon>
        <taxon>Cytophagales</taxon>
        <taxon>Hymenobacteraceae</taxon>
        <taxon>Rufibacter</taxon>
    </lineage>
</organism>
<keyword evidence="8" id="KW-0902">Two-component regulatory system</keyword>
<name>A0ABR6VRN7_9BACT</name>
<accession>A0ABR6VRN7</accession>
<evidence type="ECO:0000259" key="9">
    <source>
        <dbReference type="PROSITE" id="PS50109"/>
    </source>
</evidence>
<dbReference type="InterPro" id="IPR005467">
    <property type="entry name" value="His_kinase_dom"/>
</dbReference>
<feature type="domain" description="Histidine kinase" evidence="9">
    <location>
        <begin position="507"/>
        <end position="732"/>
    </location>
</feature>
<protein>
    <recommendedName>
        <fullName evidence="2">histidine kinase</fullName>
        <ecNumber evidence="2">2.7.13.3</ecNumber>
    </recommendedName>
</protein>
<dbReference type="Proteomes" id="UP000659698">
    <property type="component" value="Unassembled WGS sequence"/>
</dbReference>
<dbReference type="Gene3D" id="3.30.565.10">
    <property type="entry name" value="Histidine kinase-like ATPase, C-terminal domain"/>
    <property type="match status" value="2"/>
</dbReference>
<dbReference type="InterPro" id="IPR004358">
    <property type="entry name" value="Sig_transdc_His_kin-like_C"/>
</dbReference>
<evidence type="ECO:0000256" key="6">
    <source>
        <dbReference type="ARBA" id="ARBA00022777"/>
    </source>
</evidence>
<keyword evidence="7" id="KW-0067">ATP-binding</keyword>
<evidence type="ECO:0000256" key="2">
    <source>
        <dbReference type="ARBA" id="ARBA00012438"/>
    </source>
</evidence>
<evidence type="ECO:0000256" key="4">
    <source>
        <dbReference type="ARBA" id="ARBA00022679"/>
    </source>
</evidence>
<dbReference type="InterPro" id="IPR003594">
    <property type="entry name" value="HATPase_dom"/>
</dbReference>
<keyword evidence="3" id="KW-0597">Phosphoprotein</keyword>
<keyword evidence="6 10" id="KW-0418">Kinase</keyword>
<dbReference type="SMART" id="SM00387">
    <property type="entry name" value="HATPase_c"/>
    <property type="match status" value="2"/>
</dbReference>
<dbReference type="GO" id="GO:0016301">
    <property type="term" value="F:kinase activity"/>
    <property type="evidence" value="ECO:0007669"/>
    <property type="project" value="UniProtKB-KW"/>
</dbReference>
<evidence type="ECO:0000256" key="5">
    <source>
        <dbReference type="ARBA" id="ARBA00022741"/>
    </source>
</evidence>
<reference evidence="10 11" key="1">
    <citation type="journal article" date="2019" name="Int. J. Syst. Evol. Microbiol.">
        <title>Rufibacter sediminis sp. nov., isolated from freshwater lake sediment.</title>
        <authorList>
            <person name="Qu J.H."/>
            <person name="Zhang L.J."/>
            <person name="Fu Y.H."/>
            <person name="Li H.F."/>
        </authorList>
    </citation>
    <scope>NUCLEOTIDE SEQUENCE [LARGE SCALE GENOMIC DNA]</scope>
    <source>
        <strain evidence="10 11">H-1</strain>
    </source>
</reference>
<sequence>MIENANAVGKFKIRPAARHVFTIGEGLIKDSYSALVELVKNSYDADAEKVAIEFSAKNEGETNSLIINFTDNGHGMSFDTVTNIWMVPSTEDKQERRFSPYMKRPMQGRKGIGRYAVAILGNELLMETTKDGITTTLLIDWDEYLKPEYKYLDEIDILIEAARDNKPNGTHFEIVGNESKLIEWDQWQIDNLINELRKLLSPVHEKETLNFEINLSFKDFPVEKYNNRLIKIEPYPIVDLFDYRISGTIDELGKGTLLFENNSIKGIPNEKVEFEARISPRAKNCGVIYCDFRVFDRDPQAIENLINRGLSDPKTGNRLGKNEARKLLDEVNGIGVYREGFRIRPHGDPGYDWLELDRARVQDPSFHIGSNQVIGFIQIEPEEKSHLVERSSREGLKEDKYYWGLVETAKLVINTLERIRYSFKIKTGKAKSKRNITSKLDKVIDSSDLKVSLEKELNKIGVNNDVKNRIFNLIDNNLNEKTKIIEDVKLAIADYQGQATLGSILKVVLHEGNNPVGFISRQIPNIIDWISELKQEPTPELLDKISNRLLLLKEQAQVFLNLFSRLTPLAANRRKKADLFLLANPIKQAEAVLESKLKESNITLRLEGDTNLKVKGWPEDFLATFINLIDNSIYWLSPEQKSDKRILISINQENDNNEEITIHYRDNGPGIEKKFIEEESIFEPGFTSKPAGQGHGLGMAIAGEAMARNNGKLTAIYDDNGVHFIITLKTQIDE</sequence>
<comment type="caution">
    <text evidence="10">The sequence shown here is derived from an EMBL/GenBank/DDBJ whole genome shotgun (WGS) entry which is preliminary data.</text>
</comment>